<organism evidence="2 3">
    <name type="scientific">Lysinibacillus contaminans</name>
    <dbReference type="NCBI Taxonomy" id="1293441"/>
    <lineage>
        <taxon>Bacteria</taxon>
        <taxon>Bacillati</taxon>
        <taxon>Bacillota</taxon>
        <taxon>Bacilli</taxon>
        <taxon>Bacillales</taxon>
        <taxon>Bacillaceae</taxon>
        <taxon>Lysinibacillus</taxon>
    </lineage>
</organism>
<feature type="domain" description="Carboxymuconolactone decarboxylase-like" evidence="1">
    <location>
        <begin position="132"/>
        <end position="214"/>
    </location>
</feature>
<gene>
    <name evidence="2" type="ORF">AEA09_16675</name>
</gene>
<dbReference type="NCBIfam" id="TIGR00778">
    <property type="entry name" value="ahpD_dom"/>
    <property type="match status" value="2"/>
</dbReference>
<proteinExistence type="predicted"/>
<sequence>MSTESLYQKKYFNRLGEFADLAPEAFKAFVQFDSLALKEGILSAKLKELIAVAVAHTTGCPYCVELHVTQAKNNNASKEETSEAIMIATALKAGSALAHGVNALNAYDDAEGEELYKEQYFSRLKEFSSLNPDAFRAFIDFDTKAMKDGLLSGREKELIAIAVAHTTGCPYCISLHVQGAKKLGVTKEEIAESIMVATALKAGSALAHGVNALNAYDQVALHT</sequence>
<name>A0ABR5JXH0_9BACI</name>
<dbReference type="Gene3D" id="1.20.1290.10">
    <property type="entry name" value="AhpD-like"/>
    <property type="match status" value="2"/>
</dbReference>
<dbReference type="Pfam" id="PF02627">
    <property type="entry name" value="CMD"/>
    <property type="match status" value="2"/>
</dbReference>
<evidence type="ECO:0000313" key="3">
    <source>
        <dbReference type="Proteomes" id="UP000050668"/>
    </source>
</evidence>
<dbReference type="PANTHER" id="PTHR33930">
    <property type="entry name" value="ALKYL HYDROPEROXIDE REDUCTASE AHPD"/>
    <property type="match status" value="1"/>
</dbReference>
<comment type="caution">
    <text evidence="2">The sequence shown here is derived from an EMBL/GenBank/DDBJ whole genome shotgun (WGS) entry which is preliminary data.</text>
</comment>
<dbReference type="Proteomes" id="UP000050668">
    <property type="component" value="Unassembled WGS sequence"/>
</dbReference>
<dbReference type="EMBL" id="LGRV01000007">
    <property type="protein sequence ID" value="KOS66384.1"/>
    <property type="molecule type" value="Genomic_DNA"/>
</dbReference>
<protein>
    <submittedName>
        <fullName evidence="2">Alkylhydroperoxidase</fullName>
    </submittedName>
</protein>
<reference evidence="3" key="1">
    <citation type="submission" date="2015-07" db="EMBL/GenBank/DDBJ databases">
        <title>Fjat-14205 dsm 2895.</title>
        <authorList>
            <person name="Liu B."/>
            <person name="Wang J."/>
            <person name="Zhu Y."/>
            <person name="Liu G."/>
            <person name="Chen Q."/>
            <person name="Chen Z."/>
            <person name="Lan J."/>
            <person name="Che J."/>
            <person name="Ge C."/>
            <person name="Shi H."/>
            <person name="Pan Z."/>
            <person name="Liu X."/>
        </authorList>
    </citation>
    <scope>NUCLEOTIDE SEQUENCE [LARGE SCALE GENOMIC DNA]</scope>
    <source>
        <strain evidence="3">DSM 25560</strain>
    </source>
</reference>
<dbReference type="PANTHER" id="PTHR33930:SF8">
    <property type="entry name" value="4-CARBOXYMUCONOLACTONE DECARBOXYLASE"/>
    <property type="match status" value="1"/>
</dbReference>
<keyword evidence="3" id="KW-1185">Reference proteome</keyword>
<dbReference type="RefSeq" id="WP_053585079.1">
    <property type="nucleotide sequence ID" value="NZ_LGRV01000007.1"/>
</dbReference>
<evidence type="ECO:0000313" key="2">
    <source>
        <dbReference type="EMBL" id="KOS66384.1"/>
    </source>
</evidence>
<dbReference type="InterPro" id="IPR029032">
    <property type="entry name" value="AhpD-like"/>
</dbReference>
<dbReference type="InterPro" id="IPR003779">
    <property type="entry name" value="CMD-like"/>
</dbReference>
<dbReference type="SUPFAM" id="SSF69118">
    <property type="entry name" value="AhpD-like"/>
    <property type="match status" value="2"/>
</dbReference>
<dbReference type="InterPro" id="IPR004675">
    <property type="entry name" value="AhpD_core"/>
</dbReference>
<feature type="domain" description="Carboxymuconolactone decarboxylase-like" evidence="1">
    <location>
        <begin position="23"/>
        <end position="105"/>
    </location>
</feature>
<accession>A0ABR5JXH0</accession>
<evidence type="ECO:0000259" key="1">
    <source>
        <dbReference type="Pfam" id="PF02627"/>
    </source>
</evidence>